<evidence type="ECO:0000256" key="2">
    <source>
        <dbReference type="ARBA" id="ARBA00022676"/>
    </source>
</evidence>
<dbReference type="GO" id="GO:0008417">
    <property type="term" value="F:fucosyltransferase activity"/>
    <property type="evidence" value="ECO:0007669"/>
    <property type="project" value="InterPro"/>
</dbReference>
<dbReference type="Proteomes" id="UP000179183">
    <property type="component" value="Unassembled WGS sequence"/>
</dbReference>
<evidence type="ECO:0000256" key="1">
    <source>
        <dbReference type="ARBA" id="ARBA00008919"/>
    </source>
</evidence>
<dbReference type="Pfam" id="PF00852">
    <property type="entry name" value="Glyco_transf_10"/>
    <property type="match status" value="1"/>
</dbReference>
<comment type="similarity">
    <text evidence="1">Belongs to the glycosyltransferase 10 family.</text>
</comment>
<dbReference type="AlphaFoldDB" id="A0A1G2HWA7"/>
<evidence type="ECO:0000313" key="6">
    <source>
        <dbReference type="Proteomes" id="UP000179183"/>
    </source>
</evidence>
<evidence type="ECO:0000313" key="5">
    <source>
        <dbReference type="EMBL" id="OGZ66118.1"/>
    </source>
</evidence>
<gene>
    <name evidence="5" type="ORF">A3D34_03020</name>
</gene>
<reference evidence="5 6" key="1">
    <citation type="journal article" date="2016" name="Nat. Commun.">
        <title>Thousands of microbial genomes shed light on interconnected biogeochemical processes in an aquifer system.</title>
        <authorList>
            <person name="Anantharaman K."/>
            <person name="Brown C.T."/>
            <person name="Hug L.A."/>
            <person name="Sharon I."/>
            <person name="Castelle C.J."/>
            <person name="Probst A.J."/>
            <person name="Thomas B.C."/>
            <person name="Singh A."/>
            <person name="Wilkins M.J."/>
            <person name="Karaoz U."/>
            <person name="Brodie E.L."/>
            <person name="Williams K.H."/>
            <person name="Hubbard S.S."/>
            <person name="Banfield J.F."/>
        </authorList>
    </citation>
    <scope>NUCLEOTIDE SEQUENCE [LARGE SCALE GENOMIC DNA]</scope>
</reference>
<evidence type="ECO:0000256" key="3">
    <source>
        <dbReference type="ARBA" id="ARBA00022679"/>
    </source>
</evidence>
<dbReference type="SUPFAM" id="SSF53756">
    <property type="entry name" value="UDP-Glycosyltransferase/glycogen phosphorylase"/>
    <property type="match status" value="1"/>
</dbReference>
<feature type="domain" description="Fucosyltransferase C-terminal" evidence="4">
    <location>
        <begin position="233"/>
        <end position="314"/>
    </location>
</feature>
<accession>A0A1G2HWA7</accession>
<dbReference type="Gene3D" id="3.40.50.11660">
    <property type="entry name" value="Glycosyl transferase family 10, C-terminal domain"/>
    <property type="match status" value="1"/>
</dbReference>
<sequence length="343" mass="40720">MYIGFYCNTKQFNKNKLFADSSHLPIGDNLLYPFFYLAEQLKKLGHQVNTIDMDDIEKFDAVIFLDFPGVNNTYLKTLVSCGFKNLYLIVYESPIIKPDNFKQENYAYFKKIFTWQDEIVDNKKYFKIQYSHQIPAEFNFNIRQKEKLCTIISSNKSIVHPKELYTERIKAIRWFEANHPEDFNLYGNGWDRHHFEGTFLGIKIARLNRLKFLTKLLRPYYPSYKGGVVSKRATYQKYKFSICYENCKDFNGYITEKIFDCLLSGCVPVYLGAQNIADHIPKNVFIDKRNFNTYDQLYSYMKNMPDKEYQDYLDNIKNFLLNDKGYLFSTKHFANTLVKEILS</sequence>
<dbReference type="PANTHER" id="PTHR11929:SF194">
    <property type="entry name" value="ALPHA-(1,3)-FUCOSYLTRANSFERASE 10"/>
    <property type="match status" value="1"/>
</dbReference>
<protein>
    <recommendedName>
        <fullName evidence="4">Fucosyltransferase C-terminal domain-containing protein</fullName>
    </recommendedName>
</protein>
<keyword evidence="3" id="KW-0808">Transferase</keyword>
<proteinExistence type="inferred from homology"/>
<evidence type="ECO:0000259" key="4">
    <source>
        <dbReference type="Pfam" id="PF00852"/>
    </source>
</evidence>
<dbReference type="EMBL" id="MHOQ01000032">
    <property type="protein sequence ID" value="OGZ66118.1"/>
    <property type="molecule type" value="Genomic_DNA"/>
</dbReference>
<dbReference type="PANTHER" id="PTHR11929">
    <property type="entry name" value="ALPHA- 1,3 -FUCOSYLTRANSFERASE"/>
    <property type="match status" value="1"/>
</dbReference>
<name>A0A1G2HWA7_9BACT</name>
<comment type="caution">
    <text evidence="5">The sequence shown here is derived from an EMBL/GenBank/DDBJ whole genome shotgun (WGS) entry which is preliminary data.</text>
</comment>
<dbReference type="InterPro" id="IPR038577">
    <property type="entry name" value="GT10-like_C_sf"/>
</dbReference>
<dbReference type="InterPro" id="IPR055270">
    <property type="entry name" value="Glyco_tran_10_C"/>
</dbReference>
<organism evidence="5 6">
    <name type="scientific">Candidatus Staskawiczbacteria bacterium RIFCSPHIGHO2_02_FULL_33_16</name>
    <dbReference type="NCBI Taxonomy" id="1802204"/>
    <lineage>
        <taxon>Bacteria</taxon>
        <taxon>Candidatus Staskawicziibacteriota</taxon>
    </lineage>
</organism>
<keyword evidence="2" id="KW-0328">Glycosyltransferase</keyword>
<dbReference type="InterPro" id="IPR001503">
    <property type="entry name" value="Glyco_trans_10"/>
</dbReference>
<dbReference type="GO" id="GO:0016020">
    <property type="term" value="C:membrane"/>
    <property type="evidence" value="ECO:0007669"/>
    <property type="project" value="InterPro"/>
</dbReference>